<feature type="region of interest" description="Disordered" evidence="2">
    <location>
        <begin position="854"/>
        <end position="1034"/>
    </location>
</feature>
<feature type="compositionally biased region" description="Polar residues" evidence="2">
    <location>
        <begin position="275"/>
        <end position="286"/>
    </location>
</feature>
<feature type="region of interest" description="Disordered" evidence="2">
    <location>
        <begin position="1105"/>
        <end position="1140"/>
    </location>
</feature>
<evidence type="ECO:0000313" key="4">
    <source>
        <dbReference type="Proteomes" id="UP000037923"/>
    </source>
</evidence>
<proteinExistence type="predicted"/>
<feature type="region of interest" description="Disordered" evidence="2">
    <location>
        <begin position="1943"/>
        <end position="1982"/>
    </location>
</feature>
<accession>A0A0M9FSJ8</accession>
<dbReference type="GeneID" id="26909031"/>
<protein>
    <submittedName>
        <fullName evidence="3">Uncharacterized protein</fullName>
    </submittedName>
</protein>
<feature type="compositionally biased region" description="Polar residues" evidence="2">
    <location>
        <begin position="739"/>
        <end position="755"/>
    </location>
</feature>
<feature type="region of interest" description="Disordered" evidence="2">
    <location>
        <begin position="426"/>
        <end position="539"/>
    </location>
</feature>
<evidence type="ECO:0000256" key="2">
    <source>
        <dbReference type="SAM" id="MobiDB-lite"/>
    </source>
</evidence>
<dbReference type="PROSITE" id="PS50096">
    <property type="entry name" value="IQ"/>
    <property type="match status" value="1"/>
</dbReference>
<evidence type="ECO:0000256" key="1">
    <source>
        <dbReference type="SAM" id="Coils"/>
    </source>
</evidence>
<feature type="region of interest" description="Disordered" evidence="2">
    <location>
        <begin position="689"/>
        <end position="787"/>
    </location>
</feature>
<dbReference type="RefSeq" id="XP_015653508.1">
    <property type="nucleotide sequence ID" value="XM_015807850.1"/>
</dbReference>
<feature type="compositionally biased region" description="Basic and acidic residues" evidence="2">
    <location>
        <begin position="129"/>
        <end position="140"/>
    </location>
</feature>
<feature type="compositionally biased region" description="Polar residues" evidence="2">
    <location>
        <begin position="1870"/>
        <end position="1892"/>
    </location>
</feature>
<dbReference type="EMBL" id="LGTL01000026">
    <property type="protein sequence ID" value="KPA75069.1"/>
    <property type="molecule type" value="Genomic_DNA"/>
</dbReference>
<dbReference type="OrthoDB" id="267477at2759"/>
<dbReference type="VEuPathDB" id="TriTrypDB:LpyrH10_26_0430"/>
<evidence type="ECO:0000313" key="3">
    <source>
        <dbReference type="EMBL" id="KPA75069.1"/>
    </source>
</evidence>
<feature type="compositionally biased region" description="Basic and acidic residues" evidence="2">
    <location>
        <begin position="1117"/>
        <end position="1128"/>
    </location>
</feature>
<dbReference type="OMA" id="QIRVHWA"/>
<feature type="compositionally biased region" description="Low complexity" evidence="2">
    <location>
        <begin position="934"/>
        <end position="944"/>
    </location>
</feature>
<organism evidence="3 4">
    <name type="scientific">Leptomonas pyrrhocoris</name>
    <name type="common">Firebug parasite</name>
    <dbReference type="NCBI Taxonomy" id="157538"/>
    <lineage>
        <taxon>Eukaryota</taxon>
        <taxon>Discoba</taxon>
        <taxon>Euglenozoa</taxon>
        <taxon>Kinetoplastea</taxon>
        <taxon>Metakinetoplastina</taxon>
        <taxon>Trypanosomatida</taxon>
        <taxon>Trypanosomatidae</taxon>
        <taxon>Leishmaniinae</taxon>
        <taxon>Leptomonas</taxon>
    </lineage>
</organism>
<feature type="compositionally biased region" description="Polar residues" evidence="2">
    <location>
        <begin position="1010"/>
        <end position="1034"/>
    </location>
</feature>
<feature type="compositionally biased region" description="Acidic residues" evidence="2">
    <location>
        <begin position="480"/>
        <end position="490"/>
    </location>
</feature>
<feature type="region of interest" description="Disordered" evidence="2">
    <location>
        <begin position="567"/>
        <end position="593"/>
    </location>
</feature>
<keyword evidence="1" id="KW-0175">Coiled coil</keyword>
<feature type="coiled-coil region" evidence="1">
    <location>
        <begin position="2045"/>
        <end position="2083"/>
    </location>
</feature>
<dbReference type="Proteomes" id="UP000037923">
    <property type="component" value="Unassembled WGS sequence"/>
</dbReference>
<keyword evidence="4" id="KW-1185">Reference proteome</keyword>
<feature type="compositionally biased region" description="Polar residues" evidence="2">
    <location>
        <begin position="945"/>
        <end position="973"/>
    </location>
</feature>
<reference evidence="3 4" key="1">
    <citation type="submission" date="2015-07" db="EMBL/GenBank/DDBJ databases">
        <title>High-quality genome of monoxenous trypanosomatid Leptomonas pyrrhocoris.</title>
        <authorList>
            <person name="Flegontov P."/>
            <person name="Butenko A."/>
            <person name="Firsov S."/>
            <person name="Vlcek C."/>
            <person name="Logacheva M.D."/>
            <person name="Field M."/>
            <person name="Filatov D."/>
            <person name="Flegontova O."/>
            <person name="Gerasimov E."/>
            <person name="Jackson A.P."/>
            <person name="Kelly S."/>
            <person name="Opperdoes F."/>
            <person name="O'Reilly A."/>
            <person name="Votypka J."/>
            <person name="Yurchenko V."/>
            <person name="Lukes J."/>
        </authorList>
    </citation>
    <scope>NUCLEOTIDE SEQUENCE [LARGE SCALE GENOMIC DNA]</scope>
    <source>
        <strain evidence="3">H10</strain>
    </source>
</reference>
<feature type="compositionally biased region" description="Low complexity" evidence="2">
    <location>
        <begin position="1842"/>
        <end position="1858"/>
    </location>
</feature>
<name>A0A0M9FSJ8_LEPPY</name>
<feature type="region of interest" description="Disordered" evidence="2">
    <location>
        <begin position="201"/>
        <end position="286"/>
    </location>
</feature>
<feature type="compositionally biased region" description="Low complexity" evidence="2">
    <location>
        <begin position="468"/>
        <end position="479"/>
    </location>
</feature>
<feature type="compositionally biased region" description="Low complexity" evidence="2">
    <location>
        <begin position="897"/>
        <end position="911"/>
    </location>
</feature>
<feature type="region of interest" description="Disordered" evidence="2">
    <location>
        <begin position="1778"/>
        <end position="1801"/>
    </location>
</feature>
<sequence length="2262" mass="240073">MEIDSLKTQLGNLLALHRDDDANQDDIVFATVDYMKKAHDVAQMLLLEGRFQELQRCLHLCQAAFGDAANVQASVVGRAGSHPPLLSFAGASTEGAEAGEERRRDDPRTSKTATTIPLHTSVAAADGAKAADGDRSDAPHLHQQQQQPFLDLHSDEDRRVFAALQSRTAQLQKQLEAAMRLRRGRDTEYYMQRLGLREKDAAPVEAKEEGVKVRPTPQVAPQPNFRATSSTTSSPAAAKRASLLPAVPPRPSRASWQAAVPPPQPAHSAPLHLPPSTSKTASTLNGATSAGTVTVPVTAPPQQLWMNAGGTSTDVTPPTPPERGVSFGNRVHFSRGKGRIELPPLVTSGRLFGVAHDNPMSVQHTVFGSSAAPHQAPGQRGGAAAAAAADDDSDFGIRAVETVYGVEASADEVPLHLRPVPGDVRLWSSSSSSSSSSSANSPSSSHGFSSPMASLKVEKPLSPPPFFAPSSDVSPTAAADGEEEVTDEGEVFSSPRTARIPSILRATRRRSSTPAYKTAPGAPSLIRPGTGTGPVAGSTKDATLLTYSQQRRRTAPEIIAIPARAMSPTWPHPAHTRKRSVEPHGISLTSNPACASSASRTLVSVAESSSTATSIAATSTTAGASSSEPLASSPSALTASPEAMKAAKAVEAARQTTQYVFSSSKAQHTRSEQALQRCDALATSRLPYSARQAAASVRASRGEDREEEVKAGLRPDSGSTLSIASPRPSSGGDWRPVSQMPTASSSTQALSSMPSLPNPFPTLAAPLPSADGQTGGDAGGSTTASIQPYGPASQYALSPAAEQQLIDIRAAYEQKLFAAASDVRVMEARWVGQHRQLLTQSSLPPLENIAEWRKRRGRWPQQQRSDHSGKDGGSGGRRQGQSRHRTHRTPPIPPPVVRAGAAVSTSTGSAAPLSRGSVRRSDTGLAASPGFTQSLSLSPSPSLLITTPSQASRRSTGNPEEGSGTFSQSSSDAAQRPPMEPFRLEPSTAAAAAAAASSQLLVTPPERQSLPITGRQSSSSVLMSAGQRLSRNSRGDSLQMLPAAPQRIQPVMDSVQESASLVCAVATCTDGVDSEGGGAAQGTPGKLVHSVDGVRRLFSCDSAAEKEGNEEADFNDEERSSSAVHDDGSQLASSPLLSDEQDGAFAGTGVYSRCGGELVKGAADSTDGQRRGDSKVAADASYTYHPAVSAIIDERRRRRETQINSLAAVPHPCATEDVLATWQRTLRVVAGDATVGQTALTHNHDWSSARALPSTSLDTVVHPGETLSFTADPWWTGRTRRSNTEVYSIPSPVLQWSPAALEPSPLHRHGIRCGAAATRDRRTQEVLSAAIRDASARVREEDLVRPAWKPAGHGSSASQPRAAAAATAAAPLSSMSCILRKPGQSPFPLHFPEVFAVGAPTVPPPAGNAGTSRGAAAVDRAPDMSLISVPSAATTRTTTPIVLSLTGKSLMPPASVQAATTSGSHDGASSTAYLTPYDLTINNGTDTRSVVSPSPDEAPLLSHVQICLAGPDGALAAQTAYHHLHAAYRISEVLRAAPDWTAVVPSVLGRCLPLCTAAVRLQRWWRQQLACRALQACQRRTHAYLLHQQRRDAAALRIQRQLRVHWAWLVVGQRRAACAAATERRVAAENPVVSSLSRTNAGSSAFTVFVELSHGPSTALTGSITSARQSHRGPHRAVSAMAGSEDRSHASFGDVHMAAAAATAAAGGARRGGSQLGGPLMSGSRSTSFERSAQMSNRQHGATAVVVTSSSDFSLVENDAQHYTLNTKDPWAAAAAAAAAAPPSIRHNDHSQPFRPRPLPPASALLHVAHYVPSTRKGTATAVEVPLVVSQAEVGPSRHLRVSSTSVDDSGSNDSGNNKTVSPEVESPDMKQSQSVASMENTPNSMSTASEQQDADSAALRLQQWYRRCSAEETAQLQREVEVLTAVVTRRAPLTAVRDALRNADVHRRDEEGDSPAEGAAAAAATTNSSSGSSSNNAEDASDITSARALAATGDWDTTPETAAIRALSAKCTGDVYQAYLQRAAAARQQGDYKTPLERVNLRALQRIRQKREDEENQKRLLLEQQQRLRQQQQQRRERQMMDAAKLVQRVGRGFRWRRWLRERQCKELHYRATHTLDLLSQTDTLGTLALVDGRHQKTAAGHFRAGLSSISAEEQRVYLAGGPKVTTHVMAQLRATYPEWFGLNVDRESAAWVACNATPAQLAAIVTVQSFVFAFGSRTVTFGHYHDACARSIQLAWRLHQRRRRARSERRKRNSQAILKS</sequence>
<feature type="compositionally biased region" description="Basic and acidic residues" evidence="2">
    <location>
        <begin position="700"/>
        <end position="713"/>
    </location>
</feature>
<feature type="region of interest" description="Disordered" evidence="2">
    <location>
        <begin position="1834"/>
        <end position="1896"/>
    </location>
</feature>
<feature type="region of interest" description="Disordered" evidence="2">
    <location>
        <begin position="84"/>
        <end position="149"/>
    </location>
</feature>
<feature type="compositionally biased region" description="Basic and acidic residues" evidence="2">
    <location>
        <begin position="201"/>
        <end position="212"/>
    </location>
</feature>
<feature type="compositionally biased region" description="Low complexity" evidence="2">
    <location>
        <begin position="1956"/>
        <end position="1979"/>
    </location>
</feature>
<comment type="caution">
    <text evidence="3">The sequence shown here is derived from an EMBL/GenBank/DDBJ whole genome shotgun (WGS) entry which is preliminary data.</text>
</comment>
<feature type="compositionally biased region" description="Basic and acidic residues" evidence="2">
    <location>
        <begin position="99"/>
        <end position="109"/>
    </location>
</feature>
<feature type="compositionally biased region" description="Low complexity" evidence="2">
    <location>
        <begin position="227"/>
        <end position="242"/>
    </location>
</feature>
<feature type="compositionally biased region" description="Low complexity" evidence="2">
    <location>
        <begin position="689"/>
        <end position="699"/>
    </location>
</feature>
<feature type="compositionally biased region" description="Low complexity" evidence="2">
    <location>
        <begin position="428"/>
        <end position="450"/>
    </location>
</feature>
<gene>
    <name evidence="3" type="ORF">ABB37_08748</name>
</gene>